<accession>A0ABU5EY88</accession>
<feature type="compositionally biased region" description="Low complexity" evidence="1">
    <location>
        <begin position="87"/>
        <end position="106"/>
    </location>
</feature>
<dbReference type="EMBL" id="JAXBLV010000110">
    <property type="protein sequence ID" value="MDY3559410.1"/>
    <property type="molecule type" value="Genomic_DNA"/>
</dbReference>
<comment type="caution">
    <text evidence="2">The sequence shown here is derived from an EMBL/GenBank/DDBJ whole genome shotgun (WGS) entry which is preliminary data.</text>
</comment>
<evidence type="ECO:0000313" key="3">
    <source>
        <dbReference type="Proteomes" id="UP001272242"/>
    </source>
</evidence>
<sequence>MKAISRALAFGALACLVVTGCSKGEIKKQTIEGTITYKGAPLQSGILRFVGAGGAFATAPIHSDGTFTITDVVPGEIQVGIMEGPRSSSSSDGKGAAAPKTAPLPAKYKDPEQSGLKYTIDENTKKLNIELK</sequence>
<dbReference type="Proteomes" id="UP001272242">
    <property type="component" value="Unassembled WGS sequence"/>
</dbReference>
<keyword evidence="3" id="KW-1185">Reference proteome</keyword>
<dbReference type="RefSeq" id="WP_261189592.1">
    <property type="nucleotide sequence ID" value="NZ_JAXBLV010000110.1"/>
</dbReference>
<feature type="region of interest" description="Disordered" evidence="1">
    <location>
        <begin position="82"/>
        <end position="119"/>
    </location>
</feature>
<protein>
    <recommendedName>
        <fullName evidence="4">Carboxypeptidase regulatory-like domain-containing protein</fullName>
    </recommendedName>
</protein>
<evidence type="ECO:0000313" key="2">
    <source>
        <dbReference type="EMBL" id="MDY3559410.1"/>
    </source>
</evidence>
<evidence type="ECO:0000256" key="1">
    <source>
        <dbReference type="SAM" id="MobiDB-lite"/>
    </source>
</evidence>
<proteinExistence type="predicted"/>
<reference evidence="3" key="1">
    <citation type="journal article" date="2023" name="Mar. Drugs">
        <title>Gemmata algarum, a Novel Planctomycete Isolated from an Algal Mat, Displays Antimicrobial Activity.</title>
        <authorList>
            <person name="Kumar G."/>
            <person name="Kallscheuer N."/>
            <person name="Kashif M."/>
            <person name="Ahamad S."/>
            <person name="Jagadeeshwari U."/>
            <person name="Pannikurungottu S."/>
            <person name="Haufschild T."/>
            <person name="Kabuu M."/>
            <person name="Sasikala C."/>
            <person name="Jogler C."/>
            <person name="Ramana C."/>
        </authorList>
    </citation>
    <scope>NUCLEOTIDE SEQUENCE [LARGE SCALE GENOMIC DNA]</scope>
    <source>
        <strain evidence="3">JC673</strain>
    </source>
</reference>
<organism evidence="2 3">
    <name type="scientific">Gemmata algarum</name>
    <dbReference type="NCBI Taxonomy" id="2975278"/>
    <lineage>
        <taxon>Bacteria</taxon>
        <taxon>Pseudomonadati</taxon>
        <taxon>Planctomycetota</taxon>
        <taxon>Planctomycetia</taxon>
        <taxon>Gemmatales</taxon>
        <taxon>Gemmataceae</taxon>
        <taxon>Gemmata</taxon>
    </lineage>
</organism>
<dbReference type="PROSITE" id="PS51257">
    <property type="entry name" value="PROKAR_LIPOPROTEIN"/>
    <property type="match status" value="1"/>
</dbReference>
<gene>
    <name evidence="2" type="ORF">R5W23_000402</name>
</gene>
<evidence type="ECO:0008006" key="4">
    <source>
        <dbReference type="Google" id="ProtNLM"/>
    </source>
</evidence>
<name>A0ABU5EY88_9BACT</name>